<dbReference type="RefSeq" id="WP_149429982.1">
    <property type="nucleotide sequence ID" value="NZ_VLNY01000003.1"/>
</dbReference>
<dbReference type="InterPro" id="IPR037401">
    <property type="entry name" value="SnoaL-like"/>
</dbReference>
<dbReference type="Proteomes" id="UP000322244">
    <property type="component" value="Unassembled WGS sequence"/>
</dbReference>
<dbReference type="AlphaFoldDB" id="A0A5A7SCL5"/>
<dbReference type="SUPFAM" id="SSF54427">
    <property type="entry name" value="NTF2-like"/>
    <property type="match status" value="1"/>
</dbReference>
<reference evidence="2 3" key="1">
    <citation type="submission" date="2019-07" db="EMBL/GenBank/DDBJ databases">
        <title>Rhodococcus cavernicolus sp. nov., isolated from a cave.</title>
        <authorList>
            <person name="Lee S.D."/>
        </authorList>
    </citation>
    <scope>NUCLEOTIDE SEQUENCE [LARGE SCALE GENOMIC DNA]</scope>
    <source>
        <strain evidence="2 3">C1-24</strain>
    </source>
</reference>
<organism evidence="2 3">
    <name type="scientific">Antrihabitans cavernicola</name>
    <dbReference type="NCBI Taxonomy" id="2495913"/>
    <lineage>
        <taxon>Bacteria</taxon>
        <taxon>Bacillati</taxon>
        <taxon>Actinomycetota</taxon>
        <taxon>Actinomycetes</taxon>
        <taxon>Mycobacteriales</taxon>
        <taxon>Nocardiaceae</taxon>
        <taxon>Antrihabitans</taxon>
    </lineage>
</organism>
<proteinExistence type="predicted"/>
<name>A0A5A7SCL5_9NOCA</name>
<sequence>MTPQEIFEQYLFAGMTRNADAQAALFTEDGVLEAPLADPHGVFPRRLAGRKAIRDGLSTFHARAGADVAGQVDVDHSRYVLHATEEPEVFVVEIDVMVDGAMQSLVQIYRLRDEKIVLLRDFFAPDSVR</sequence>
<accession>A0A5A7SCL5</accession>
<evidence type="ECO:0000259" key="1">
    <source>
        <dbReference type="Pfam" id="PF12680"/>
    </source>
</evidence>
<gene>
    <name evidence="2" type="ORF">FOY51_09665</name>
</gene>
<dbReference type="Pfam" id="PF12680">
    <property type="entry name" value="SnoaL_2"/>
    <property type="match status" value="1"/>
</dbReference>
<feature type="domain" description="SnoaL-like" evidence="1">
    <location>
        <begin position="14"/>
        <end position="117"/>
    </location>
</feature>
<dbReference type="EMBL" id="VLNY01000003">
    <property type="protein sequence ID" value="KAA0023636.1"/>
    <property type="molecule type" value="Genomic_DNA"/>
</dbReference>
<protein>
    <submittedName>
        <fullName evidence="2">Nuclear transport factor 2 family protein</fullName>
    </submittedName>
</protein>
<comment type="caution">
    <text evidence="2">The sequence shown here is derived from an EMBL/GenBank/DDBJ whole genome shotgun (WGS) entry which is preliminary data.</text>
</comment>
<dbReference type="Gene3D" id="3.10.450.50">
    <property type="match status" value="1"/>
</dbReference>
<keyword evidence="3" id="KW-1185">Reference proteome</keyword>
<dbReference type="InterPro" id="IPR032710">
    <property type="entry name" value="NTF2-like_dom_sf"/>
</dbReference>
<dbReference type="OrthoDB" id="4550754at2"/>
<evidence type="ECO:0000313" key="3">
    <source>
        <dbReference type="Proteomes" id="UP000322244"/>
    </source>
</evidence>
<evidence type="ECO:0000313" key="2">
    <source>
        <dbReference type="EMBL" id="KAA0023636.1"/>
    </source>
</evidence>